<name>A0ABP0RAZ1_9DINO</name>
<feature type="compositionally biased region" description="Basic and acidic residues" evidence="1">
    <location>
        <begin position="178"/>
        <end position="191"/>
    </location>
</feature>
<accession>A0ABP0RAZ1</accession>
<dbReference type="Gene3D" id="1.25.40.90">
    <property type="match status" value="1"/>
</dbReference>
<feature type="region of interest" description="Disordered" evidence="1">
    <location>
        <begin position="165"/>
        <end position="191"/>
    </location>
</feature>
<dbReference type="SUPFAM" id="SSF46934">
    <property type="entry name" value="UBA-like"/>
    <property type="match status" value="1"/>
</dbReference>
<feature type="compositionally biased region" description="Low complexity" evidence="1">
    <location>
        <begin position="111"/>
        <end position="121"/>
    </location>
</feature>
<comment type="caution">
    <text evidence="3">The sequence shown here is derived from an EMBL/GenBank/DDBJ whole genome shotgun (WGS) entry which is preliminary data.</text>
</comment>
<dbReference type="PROSITE" id="PS50942">
    <property type="entry name" value="ENTH"/>
    <property type="match status" value="1"/>
</dbReference>
<feature type="compositionally biased region" description="Gly residues" evidence="1">
    <location>
        <begin position="75"/>
        <end position="90"/>
    </location>
</feature>
<dbReference type="CDD" id="cd14273">
    <property type="entry name" value="UBA_TAP-C_like"/>
    <property type="match status" value="1"/>
</dbReference>
<proteinExistence type="predicted"/>
<reference evidence="3 4" key="1">
    <citation type="submission" date="2024-02" db="EMBL/GenBank/DDBJ databases">
        <authorList>
            <person name="Chen Y."/>
            <person name="Shah S."/>
            <person name="Dougan E. K."/>
            <person name="Thang M."/>
            <person name="Chan C."/>
        </authorList>
    </citation>
    <scope>NUCLEOTIDE SEQUENCE [LARGE SCALE GENOMIC DNA]</scope>
</reference>
<dbReference type="PANTHER" id="PTHR12276">
    <property type="entry name" value="EPSIN/ENT-RELATED"/>
    <property type="match status" value="1"/>
</dbReference>
<dbReference type="InterPro" id="IPR008942">
    <property type="entry name" value="ENTH_VHS"/>
</dbReference>
<evidence type="ECO:0000313" key="3">
    <source>
        <dbReference type="EMBL" id="CAK9096371.1"/>
    </source>
</evidence>
<dbReference type="InterPro" id="IPR013809">
    <property type="entry name" value="ENTH"/>
</dbReference>
<dbReference type="Proteomes" id="UP001642464">
    <property type="component" value="Unassembled WGS sequence"/>
</dbReference>
<evidence type="ECO:0000256" key="1">
    <source>
        <dbReference type="SAM" id="MobiDB-lite"/>
    </source>
</evidence>
<feature type="domain" description="ENTH" evidence="2">
    <location>
        <begin position="1"/>
        <end position="61"/>
    </location>
</feature>
<dbReference type="SUPFAM" id="SSF48464">
    <property type="entry name" value="ENTH/VHS domain"/>
    <property type="match status" value="1"/>
</dbReference>
<protein>
    <submittedName>
        <fullName evidence="3">Epsin-2 (EPS-15-interacting protein 2)</fullName>
    </submittedName>
</protein>
<evidence type="ECO:0000259" key="2">
    <source>
        <dbReference type="PROSITE" id="PS50942"/>
    </source>
</evidence>
<dbReference type="PANTHER" id="PTHR12276:SF45">
    <property type="entry name" value="CLATHRIN INTERACTOR 1"/>
    <property type="match status" value="1"/>
</dbReference>
<evidence type="ECO:0000313" key="4">
    <source>
        <dbReference type="Proteomes" id="UP001642464"/>
    </source>
</evidence>
<sequence length="212" mass="23690">MILKHGSERAIQDVRRDAWRIQQWKEFRYMEEGKDVGSGIRSKSSAILEMLADEELLTEEKEKAEKLKQKMTSAGVGGGSEPISKEGGGSAFKSPFDRDRRRFRRKKQPEESPQSSPASPGGADGDTSQMISQFMSVTNASRIVAKESLERHNWDLHNAVMQYLASETSPGPPSLSRPNEKPGWTERKSRVDQVVSITKVRSTVIGTVDGRR</sequence>
<dbReference type="Gene3D" id="1.10.8.10">
    <property type="entry name" value="DNA helicase RuvA subunit, C-terminal domain"/>
    <property type="match status" value="1"/>
</dbReference>
<dbReference type="EMBL" id="CAXAMM010040940">
    <property type="protein sequence ID" value="CAK9096371.1"/>
    <property type="molecule type" value="Genomic_DNA"/>
</dbReference>
<organism evidence="3 4">
    <name type="scientific">Durusdinium trenchii</name>
    <dbReference type="NCBI Taxonomy" id="1381693"/>
    <lineage>
        <taxon>Eukaryota</taxon>
        <taxon>Sar</taxon>
        <taxon>Alveolata</taxon>
        <taxon>Dinophyceae</taxon>
        <taxon>Suessiales</taxon>
        <taxon>Symbiodiniaceae</taxon>
        <taxon>Durusdinium</taxon>
    </lineage>
</organism>
<gene>
    <name evidence="3" type="ORF">SCF082_LOCUS45246</name>
</gene>
<dbReference type="InterPro" id="IPR009060">
    <property type="entry name" value="UBA-like_sf"/>
</dbReference>
<dbReference type="Pfam" id="PF14555">
    <property type="entry name" value="UBA_4"/>
    <property type="match status" value="1"/>
</dbReference>
<dbReference type="Pfam" id="PF01417">
    <property type="entry name" value="ENTH"/>
    <property type="match status" value="1"/>
</dbReference>
<keyword evidence="4" id="KW-1185">Reference proteome</keyword>
<feature type="region of interest" description="Disordered" evidence="1">
    <location>
        <begin position="62"/>
        <end position="131"/>
    </location>
</feature>